<feature type="domain" description="SusD-like N-terminal" evidence="8">
    <location>
        <begin position="25"/>
        <end position="238"/>
    </location>
</feature>
<evidence type="ECO:0000256" key="2">
    <source>
        <dbReference type="ARBA" id="ARBA00006275"/>
    </source>
</evidence>
<dbReference type="PROSITE" id="PS51257">
    <property type="entry name" value="PROKAR_LIPOPROTEIN"/>
    <property type="match status" value="1"/>
</dbReference>
<dbReference type="EMBL" id="FQTV01000005">
    <property type="protein sequence ID" value="SHF12376.1"/>
    <property type="molecule type" value="Genomic_DNA"/>
</dbReference>
<dbReference type="Pfam" id="PF07980">
    <property type="entry name" value="SusD_RagB"/>
    <property type="match status" value="1"/>
</dbReference>
<dbReference type="Proteomes" id="UP000184509">
    <property type="component" value="Unassembled WGS sequence"/>
</dbReference>
<accession>A0A1M4Z458</accession>
<evidence type="ECO:0000256" key="6">
    <source>
        <dbReference type="SAM" id="SignalP"/>
    </source>
</evidence>
<sequence>MNKFKLNILALGALSISFFSCSESFMDVEPQTSILDQNFYKTEADAEMALVGCYDGYQRTSSNGNQSFYVTSEILSDNCFGGTGNTDGRGYQALDRFDISQSPSDNNIFNGTWGDYYAGIFRCNTLLLKLPNIASWESTDEAVVIKTRNRIEGETRFLRAIMYFDLVRLFEKVPLLTEPTTDNVTQADPVETYKLIVADLKFATENIPADAYPKAKASENDGRVTSYAAKAMLARVYLFYTGYYGKDDLGVTKADVLAGLESIISSNEFSLVSDYKSLWPAASYVANATNNTLDKSGYAGKGNVETVFAQKFNNTQNYNGMVDGNRWLVMMGMRNTNWSPYGKGWGACTVNPKLVKAYTSDDKRKTASIIDIAGEGIESKYDIKDQREYTGYSVKKYTPTALPDGTSDTGGENDFQISQDQDFVVIRYADVLLMAAELGSTNALSYYNMVHTRAGLTAKTAVTTADILEERRFEFAFEGLRYWDLLRQGLNTAASTIAQTQSVLSGNADDSVVITAEKITATRGFMQIPNTQITLSAGVLKQNAGWK</sequence>
<dbReference type="Pfam" id="PF14322">
    <property type="entry name" value="SusD-like_3"/>
    <property type="match status" value="1"/>
</dbReference>
<dbReference type="Gene3D" id="1.25.40.390">
    <property type="match status" value="1"/>
</dbReference>
<keyword evidence="3 6" id="KW-0732">Signal</keyword>
<proteinExistence type="inferred from homology"/>
<dbReference type="InterPro" id="IPR012944">
    <property type="entry name" value="SusD_RagB_dom"/>
</dbReference>
<feature type="chain" id="PRO_5012499780" evidence="6">
    <location>
        <begin position="23"/>
        <end position="547"/>
    </location>
</feature>
<protein>
    <submittedName>
        <fullName evidence="9">Starch-binding associating with outer membrane</fullName>
    </submittedName>
</protein>
<dbReference type="InterPro" id="IPR033985">
    <property type="entry name" value="SusD-like_N"/>
</dbReference>
<dbReference type="OrthoDB" id="618454at2"/>
<comment type="subcellular location">
    <subcellularLocation>
        <location evidence="1">Cell outer membrane</location>
    </subcellularLocation>
</comment>
<comment type="similarity">
    <text evidence="2">Belongs to the SusD family.</text>
</comment>
<reference evidence="9 10" key="1">
    <citation type="submission" date="2016-11" db="EMBL/GenBank/DDBJ databases">
        <authorList>
            <person name="Jaros S."/>
            <person name="Januszkiewicz K."/>
            <person name="Wedrychowicz H."/>
        </authorList>
    </citation>
    <scope>NUCLEOTIDE SEQUENCE [LARGE SCALE GENOMIC DNA]</scope>
    <source>
        <strain evidence="9 10">DSM 26991</strain>
    </source>
</reference>
<evidence type="ECO:0000313" key="9">
    <source>
        <dbReference type="EMBL" id="SHF12376.1"/>
    </source>
</evidence>
<name>A0A1M4Z458_9BACE</name>
<keyword evidence="5" id="KW-0998">Cell outer membrane</keyword>
<keyword evidence="10" id="KW-1185">Reference proteome</keyword>
<dbReference type="GO" id="GO:0009279">
    <property type="term" value="C:cell outer membrane"/>
    <property type="evidence" value="ECO:0007669"/>
    <property type="project" value="UniProtKB-SubCell"/>
</dbReference>
<dbReference type="InterPro" id="IPR011990">
    <property type="entry name" value="TPR-like_helical_dom_sf"/>
</dbReference>
<evidence type="ECO:0000259" key="7">
    <source>
        <dbReference type="Pfam" id="PF07980"/>
    </source>
</evidence>
<evidence type="ECO:0000259" key="8">
    <source>
        <dbReference type="Pfam" id="PF14322"/>
    </source>
</evidence>
<evidence type="ECO:0000256" key="1">
    <source>
        <dbReference type="ARBA" id="ARBA00004442"/>
    </source>
</evidence>
<feature type="signal peptide" evidence="6">
    <location>
        <begin position="1"/>
        <end position="22"/>
    </location>
</feature>
<evidence type="ECO:0000313" key="10">
    <source>
        <dbReference type="Proteomes" id="UP000184509"/>
    </source>
</evidence>
<feature type="domain" description="RagB/SusD" evidence="7">
    <location>
        <begin position="382"/>
        <end position="546"/>
    </location>
</feature>
<dbReference type="AlphaFoldDB" id="A0A1M4Z458"/>
<dbReference type="SUPFAM" id="SSF48452">
    <property type="entry name" value="TPR-like"/>
    <property type="match status" value="1"/>
</dbReference>
<evidence type="ECO:0000256" key="3">
    <source>
        <dbReference type="ARBA" id="ARBA00022729"/>
    </source>
</evidence>
<evidence type="ECO:0000256" key="4">
    <source>
        <dbReference type="ARBA" id="ARBA00023136"/>
    </source>
</evidence>
<dbReference type="STRING" id="1297750.SAMN05444405_105155"/>
<keyword evidence="4" id="KW-0472">Membrane</keyword>
<dbReference type="RefSeq" id="WP_073400357.1">
    <property type="nucleotide sequence ID" value="NZ_FQTV01000005.1"/>
</dbReference>
<evidence type="ECO:0000256" key="5">
    <source>
        <dbReference type="ARBA" id="ARBA00023237"/>
    </source>
</evidence>
<organism evidence="9 10">
    <name type="scientific">Bacteroides luti</name>
    <dbReference type="NCBI Taxonomy" id="1297750"/>
    <lineage>
        <taxon>Bacteria</taxon>
        <taxon>Pseudomonadati</taxon>
        <taxon>Bacteroidota</taxon>
        <taxon>Bacteroidia</taxon>
        <taxon>Bacteroidales</taxon>
        <taxon>Bacteroidaceae</taxon>
        <taxon>Bacteroides</taxon>
    </lineage>
</organism>
<gene>
    <name evidence="9" type="ORF">SAMN05444405_105155</name>
</gene>